<evidence type="ECO:0000256" key="6">
    <source>
        <dbReference type="ARBA" id="ARBA00022801"/>
    </source>
</evidence>
<dbReference type="PROSITE" id="PS51068">
    <property type="entry name" value="FPG_CAT"/>
    <property type="match status" value="1"/>
</dbReference>
<dbReference type="EMBL" id="HE717023">
    <property type="protein sequence ID" value="CCG47500.1"/>
    <property type="molecule type" value="Genomic_DNA"/>
</dbReference>
<dbReference type="KEGG" id="hhd:HBHAL_5164"/>
<keyword evidence="17" id="KW-1185">Reference proteome</keyword>
<sequence>MPEGPEIRRAADHVEKALTGRPVLEISFAFEQLQDYQDMFQGAMIKRVETRGKAMLIRFDQGLTIYSHNQLYGKWYVRNAYNYPKTNRQLRLAIHNKKKSALLYSASDIEVLKDEEVEEHPFIAKVGPDLLNESVTPEELVERFKDKRFRRRKWSSLLLDQAFIAGVGNYLRSEILFCANIHPEIKPDDCTEEQLRKAADACIELMWRSYENKGITNDLELAHRLKSEGAKRYQYRHWVFNREGQPCRIDGTEIIKYKTASRRCYYCPTCQAKTSSSGK</sequence>
<dbReference type="InterPro" id="IPR000214">
    <property type="entry name" value="Znf_DNA_glyclase/AP_lyase"/>
</dbReference>
<evidence type="ECO:0000256" key="4">
    <source>
        <dbReference type="ARBA" id="ARBA00022763"/>
    </source>
</evidence>
<evidence type="ECO:0000256" key="5">
    <source>
        <dbReference type="ARBA" id="ARBA00022771"/>
    </source>
</evidence>
<keyword evidence="11" id="KW-0511">Multifunctional enzyme</keyword>
<dbReference type="Gene3D" id="3.20.190.10">
    <property type="entry name" value="MutM-like, N-terminal"/>
    <property type="match status" value="1"/>
</dbReference>
<keyword evidence="9" id="KW-0234">DNA repair</keyword>
<evidence type="ECO:0000259" key="15">
    <source>
        <dbReference type="PROSITE" id="PS51068"/>
    </source>
</evidence>
<evidence type="ECO:0000256" key="9">
    <source>
        <dbReference type="ARBA" id="ARBA00023204"/>
    </source>
</evidence>
<evidence type="ECO:0000313" key="17">
    <source>
        <dbReference type="Proteomes" id="UP000007397"/>
    </source>
</evidence>
<dbReference type="CDD" id="cd08965">
    <property type="entry name" value="EcNei-like_N"/>
    <property type="match status" value="1"/>
</dbReference>
<dbReference type="eggNOG" id="COG0266">
    <property type="taxonomic scope" value="Bacteria"/>
</dbReference>
<evidence type="ECO:0000256" key="11">
    <source>
        <dbReference type="ARBA" id="ARBA00023268"/>
    </source>
</evidence>
<dbReference type="SMART" id="SM00898">
    <property type="entry name" value="Fapy_DNA_glyco"/>
    <property type="match status" value="1"/>
</dbReference>
<dbReference type="HOGENOM" id="CLU_038423_2_2_9"/>
<feature type="domain" description="Formamidopyrimidine-DNA glycosylase catalytic" evidence="15">
    <location>
        <begin position="2"/>
        <end position="90"/>
    </location>
</feature>
<evidence type="ECO:0000256" key="10">
    <source>
        <dbReference type="ARBA" id="ARBA00023239"/>
    </source>
</evidence>
<dbReference type="PANTHER" id="PTHR42697">
    <property type="entry name" value="ENDONUCLEASE 8"/>
    <property type="match status" value="1"/>
</dbReference>
<dbReference type="NCBIfam" id="NF007763">
    <property type="entry name" value="PRK10445.1"/>
    <property type="match status" value="1"/>
</dbReference>
<dbReference type="PANTHER" id="PTHR42697:SF1">
    <property type="entry name" value="ENDONUCLEASE 8"/>
    <property type="match status" value="1"/>
</dbReference>
<dbReference type="SUPFAM" id="SSF46946">
    <property type="entry name" value="S13-like H2TH domain"/>
    <property type="match status" value="1"/>
</dbReference>
<dbReference type="GO" id="GO:0000703">
    <property type="term" value="F:oxidized pyrimidine nucleobase lesion DNA N-glycosylase activity"/>
    <property type="evidence" value="ECO:0007669"/>
    <property type="project" value="InterPro"/>
</dbReference>
<protein>
    <recommendedName>
        <fullName evidence="2">DNA-(apurinic or apyrimidinic site) lyase</fullName>
        <ecNumber evidence="2">4.2.99.18</ecNumber>
    </recommendedName>
</protein>
<dbReference type="InterPro" id="IPR035937">
    <property type="entry name" value="FPG_N"/>
</dbReference>
<dbReference type="InterPro" id="IPR044091">
    <property type="entry name" value="EcNei-like_N"/>
</dbReference>
<evidence type="ECO:0000256" key="2">
    <source>
        <dbReference type="ARBA" id="ARBA00012720"/>
    </source>
</evidence>
<keyword evidence="10 16" id="KW-0456">Lyase</keyword>
<evidence type="ECO:0000256" key="1">
    <source>
        <dbReference type="ARBA" id="ARBA00009409"/>
    </source>
</evidence>
<proteinExistence type="inferred from homology"/>
<keyword evidence="16" id="KW-0540">Nuclease</keyword>
<dbReference type="STRING" id="866895.HBHAL_5164"/>
<dbReference type="SUPFAM" id="SSF81624">
    <property type="entry name" value="N-terminal domain of MutM-like DNA repair proteins"/>
    <property type="match status" value="1"/>
</dbReference>
<keyword evidence="12" id="KW-0326">Glycosidase</keyword>
<dbReference type="InterPro" id="IPR015886">
    <property type="entry name" value="H2TH_FPG"/>
</dbReference>
<keyword evidence="3" id="KW-0479">Metal-binding</keyword>
<dbReference type="AlphaFoldDB" id="I0JTM7"/>
<evidence type="ECO:0000256" key="7">
    <source>
        <dbReference type="ARBA" id="ARBA00022833"/>
    </source>
</evidence>
<dbReference type="Gene3D" id="1.10.8.50">
    <property type="match status" value="1"/>
</dbReference>
<dbReference type="Proteomes" id="UP000007397">
    <property type="component" value="Chromosome"/>
</dbReference>
<gene>
    <name evidence="16" type="primary">nei</name>
    <name evidence="16" type="ordered locus">HBHAL_5164</name>
</gene>
<evidence type="ECO:0000256" key="13">
    <source>
        <dbReference type="PROSITE-ProRule" id="PRU00391"/>
    </source>
</evidence>
<comment type="similarity">
    <text evidence="1">Belongs to the FPG family.</text>
</comment>
<feature type="domain" description="FPG-type" evidence="14">
    <location>
        <begin position="238"/>
        <end position="272"/>
    </location>
</feature>
<reference evidence="16 17" key="1">
    <citation type="journal article" date="2013" name="Environ. Microbiol.">
        <title>Chloride and organic osmolytes: a hybrid strategy to cope with elevated salinities by the moderately halophilic, chloride-dependent bacterium Halobacillus halophilus.</title>
        <authorList>
            <person name="Saum S.H."/>
            <person name="Pfeiffer F."/>
            <person name="Palm P."/>
            <person name="Rampp M."/>
            <person name="Schuster S.C."/>
            <person name="Muller V."/>
            <person name="Oesterhelt D."/>
        </authorList>
    </citation>
    <scope>NUCLEOTIDE SEQUENCE [LARGE SCALE GENOMIC DNA]</scope>
    <source>
        <strain evidence="17">ATCC 35676 / DSM 2266 / JCM 20832 / KCTC 3685 / LMG 17431 / NBRC 102448 / NCIMB 2269</strain>
    </source>
</reference>
<keyword evidence="5 13" id="KW-0863">Zinc-finger</keyword>
<dbReference type="EC" id="4.2.99.18" evidence="2"/>
<dbReference type="GO" id="GO:0008270">
    <property type="term" value="F:zinc ion binding"/>
    <property type="evidence" value="ECO:0007669"/>
    <property type="project" value="UniProtKB-KW"/>
</dbReference>
<dbReference type="Pfam" id="PF06831">
    <property type="entry name" value="H2TH"/>
    <property type="match status" value="1"/>
</dbReference>
<dbReference type="SUPFAM" id="SSF57716">
    <property type="entry name" value="Glucocorticoid receptor-like (DNA-binding domain)"/>
    <property type="match status" value="1"/>
</dbReference>
<accession>I0JTM7</accession>
<keyword evidence="16" id="KW-0255">Endonuclease</keyword>
<keyword evidence="6" id="KW-0378">Hydrolase</keyword>
<dbReference type="SMART" id="SM01232">
    <property type="entry name" value="H2TH"/>
    <property type="match status" value="1"/>
</dbReference>
<dbReference type="PATRIC" id="fig|866895.3.peg.4202"/>
<dbReference type="InterPro" id="IPR012319">
    <property type="entry name" value="FPG_cat"/>
</dbReference>
<dbReference type="PROSITE" id="PS51066">
    <property type="entry name" value="ZF_FPG_2"/>
    <property type="match status" value="1"/>
</dbReference>
<evidence type="ECO:0000256" key="8">
    <source>
        <dbReference type="ARBA" id="ARBA00023125"/>
    </source>
</evidence>
<dbReference type="GO" id="GO:0003684">
    <property type="term" value="F:damaged DNA binding"/>
    <property type="evidence" value="ECO:0007669"/>
    <property type="project" value="InterPro"/>
</dbReference>
<evidence type="ECO:0000259" key="14">
    <source>
        <dbReference type="PROSITE" id="PS51066"/>
    </source>
</evidence>
<dbReference type="GO" id="GO:0006284">
    <property type="term" value="P:base-excision repair"/>
    <property type="evidence" value="ECO:0007669"/>
    <property type="project" value="InterPro"/>
</dbReference>
<keyword evidence="4" id="KW-0227">DNA damage</keyword>
<keyword evidence="8" id="KW-0238">DNA-binding</keyword>
<keyword evidence="7" id="KW-0862">Zinc</keyword>
<evidence type="ECO:0000256" key="3">
    <source>
        <dbReference type="ARBA" id="ARBA00022723"/>
    </source>
</evidence>
<name>I0JTM7_HALH3</name>
<organism evidence="16 17">
    <name type="scientific">Halobacillus halophilus (strain ATCC 35676 / DSM 2266 / JCM 20832 / KCTC 3685 / LMG 17431 / NBRC 102448 / NCIMB 2269)</name>
    <name type="common">Sporosarcina halophila</name>
    <dbReference type="NCBI Taxonomy" id="866895"/>
    <lineage>
        <taxon>Bacteria</taxon>
        <taxon>Bacillati</taxon>
        <taxon>Bacillota</taxon>
        <taxon>Bacilli</taxon>
        <taxon>Bacillales</taxon>
        <taxon>Bacillaceae</taxon>
        <taxon>Halobacillus</taxon>
    </lineage>
</organism>
<dbReference type="GO" id="GO:0140078">
    <property type="term" value="F:class I DNA-(apurinic or apyrimidinic site) endonuclease activity"/>
    <property type="evidence" value="ECO:0007669"/>
    <property type="project" value="UniProtKB-EC"/>
</dbReference>
<evidence type="ECO:0000313" key="16">
    <source>
        <dbReference type="EMBL" id="CCG47500.1"/>
    </source>
</evidence>
<dbReference type="Pfam" id="PF01149">
    <property type="entry name" value="Fapy_DNA_glyco"/>
    <property type="match status" value="1"/>
</dbReference>
<dbReference type="InterPro" id="IPR010979">
    <property type="entry name" value="Ribosomal_uS13-like_H2TH"/>
</dbReference>
<evidence type="ECO:0000256" key="12">
    <source>
        <dbReference type="ARBA" id="ARBA00023295"/>
    </source>
</evidence>
<dbReference type="RefSeq" id="WP_014645381.1">
    <property type="nucleotide sequence ID" value="NC_017668.1"/>
</dbReference>